<evidence type="ECO:0000313" key="7">
    <source>
        <dbReference type="Proteomes" id="UP000261580"/>
    </source>
</evidence>
<dbReference type="InterPro" id="IPR007110">
    <property type="entry name" value="Ig-like_dom"/>
</dbReference>
<feature type="domain" description="Ig-like" evidence="5">
    <location>
        <begin position="177"/>
        <end position="238"/>
    </location>
</feature>
<dbReference type="Ensembl" id="ENSNBRT00000020345.1">
    <property type="protein sequence ID" value="ENSNBRP00000019822.1"/>
    <property type="gene ID" value="ENSNBRG00000015266.1"/>
</dbReference>
<dbReference type="CDD" id="cd00096">
    <property type="entry name" value="Ig"/>
    <property type="match status" value="1"/>
</dbReference>
<dbReference type="InterPro" id="IPR036179">
    <property type="entry name" value="Ig-like_dom_sf"/>
</dbReference>
<evidence type="ECO:0000256" key="3">
    <source>
        <dbReference type="ARBA" id="ARBA00023180"/>
    </source>
</evidence>
<dbReference type="GeneTree" id="ENSGT01100000263479"/>
<evidence type="ECO:0000256" key="1">
    <source>
        <dbReference type="ARBA" id="ARBA00022729"/>
    </source>
</evidence>
<feature type="domain" description="Ig-like" evidence="5">
    <location>
        <begin position="335"/>
        <end position="411"/>
    </location>
</feature>
<keyword evidence="2" id="KW-1015">Disulfide bond</keyword>
<reference evidence="6" key="2">
    <citation type="submission" date="2025-09" db="UniProtKB">
        <authorList>
            <consortium name="Ensembl"/>
        </authorList>
    </citation>
    <scope>IDENTIFICATION</scope>
</reference>
<dbReference type="InterPro" id="IPR013783">
    <property type="entry name" value="Ig-like_fold"/>
</dbReference>
<dbReference type="InterPro" id="IPR003599">
    <property type="entry name" value="Ig_sub"/>
</dbReference>
<protein>
    <recommendedName>
        <fullName evidence="5">Ig-like domain-containing protein</fullName>
    </recommendedName>
</protein>
<keyword evidence="3" id="KW-0325">Glycoprotein</keyword>
<evidence type="ECO:0000256" key="2">
    <source>
        <dbReference type="ARBA" id="ARBA00023157"/>
    </source>
</evidence>
<dbReference type="PANTHER" id="PTHR44337:SF20">
    <property type="entry name" value="CARCINOEMBRYONIC ANTIGEN-RELATED CELL ADHESION MOLECULE 5-RELATED"/>
    <property type="match status" value="1"/>
</dbReference>
<keyword evidence="7" id="KW-1185">Reference proteome</keyword>
<evidence type="ECO:0000313" key="6">
    <source>
        <dbReference type="Ensembl" id="ENSNBRP00000019822.1"/>
    </source>
</evidence>
<dbReference type="AlphaFoldDB" id="A0A3Q4HR15"/>
<sequence length="621" mass="68331">MFTTTLTPTEKPFQSVSWSFNFSKPIIVINSQETIGPEYKGRITFFPSTASLELRSLTLDDTGPYSVSIMHDGIIPSEKISGSSVKPSTNLTVEGTSVSLTCEASGSVFTRNWMKDGSDLTPTDNMTLSDNNRVLTFHTVKRKDEGEYFCNISNPVSNGPENVQIKGPDKIIIKGALKLTCSAESAPTARFTWFLNGTKILTNSVEYIKEGVELSDSGNYICQAWNNITERTSSSVVHGLTVTASRKTSTTNLVEFNDTAVLMCRVSKGTSLSYQWFNGSSMITTKEKVQLSSGNTILTIMNVTRYDQGLYKCNVSNNVSNDISAPVNLTVSYGPSNTEMTVMPLMNIYKGGSNITLSCSAVSSPPAMFQWMVNGVYLNKIEPKLELEKVNESMSGNYTCLIHNNVTFRFNPVTAVVVSLAKPAIFGETFSLSCEVTGPVDIIHWWRNDQLISADNKTTFDTGNRTLTISSTQHSDGGDYQCEAFNSVSNQTSHRFTVTVYYGPEKPIIYGPAFAETGRQAVFSCSAMSVPLTQFCWWFNGSMVSNTSVYATSLLSFNMSGEYTCMAINNVTGKNSTNSTTTSSEKSAQYSFELCAKKTLFIILQYIIQTKSFFFQMAQSD</sequence>
<evidence type="ECO:0000256" key="4">
    <source>
        <dbReference type="ARBA" id="ARBA00023319"/>
    </source>
</evidence>
<dbReference type="Pfam" id="PF13927">
    <property type="entry name" value="Ig_3"/>
    <property type="match status" value="4"/>
</dbReference>
<feature type="domain" description="Ig-like" evidence="5">
    <location>
        <begin position="76"/>
        <end position="166"/>
    </location>
</feature>
<dbReference type="InterPro" id="IPR003598">
    <property type="entry name" value="Ig_sub2"/>
</dbReference>
<keyword evidence="4" id="KW-0393">Immunoglobulin domain</keyword>
<name>A0A3Q4HR15_NEOBR</name>
<reference evidence="6" key="1">
    <citation type="submission" date="2025-08" db="UniProtKB">
        <authorList>
            <consortium name="Ensembl"/>
        </authorList>
    </citation>
    <scope>IDENTIFICATION</scope>
</reference>
<evidence type="ECO:0000259" key="5">
    <source>
        <dbReference type="PROSITE" id="PS50835"/>
    </source>
</evidence>
<dbReference type="PROSITE" id="PS50835">
    <property type="entry name" value="IG_LIKE"/>
    <property type="match status" value="6"/>
</dbReference>
<proteinExistence type="predicted"/>
<feature type="domain" description="Ig-like" evidence="5">
    <location>
        <begin position="257"/>
        <end position="330"/>
    </location>
</feature>
<dbReference type="OMA" id="HWISSAK"/>
<keyword evidence="1" id="KW-0732">Signal</keyword>
<organism evidence="6 7">
    <name type="scientific">Neolamprologus brichardi</name>
    <name type="common">Fairy cichlid</name>
    <name type="synonym">Lamprologus brichardi</name>
    <dbReference type="NCBI Taxonomy" id="32507"/>
    <lineage>
        <taxon>Eukaryota</taxon>
        <taxon>Metazoa</taxon>
        <taxon>Chordata</taxon>
        <taxon>Craniata</taxon>
        <taxon>Vertebrata</taxon>
        <taxon>Euteleostomi</taxon>
        <taxon>Actinopterygii</taxon>
        <taxon>Neopterygii</taxon>
        <taxon>Teleostei</taxon>
        <taxon>Neoteleostei</taxon>
        <taxon>Acanthomorphata</taxon>
        <taxon>Ovalentaria</taxon>
        <taxon>Cichlomorphae</taxon>
        <taxon>Cichliformes</taxon>
        <taxon>Cichlidae</taxon>
        <taxon>African cichlids</taxon>
        <taxon>Pseudocrenilabrinae</taxon>
        <taxon>Lamprologini</taxon>
        <taxon>Neolamprologus</taxon>
    </lineage>
</organism>
<dbReference type="PANTHER" id="PTHR44337">
    <property type="entry name" value="CARCINOEMBRYONIC ANTIGEN-RELATED CELL ADHESION MOLECULE 8"/>
    <property type="match status" value="1"/>
</dbReference>
<dbReference type="SMART" id="SM00409">
    <property type="entry name" value="IG"/>
    <property type="match status" value="6"/>
</dbReference>
<dbReference type="Proteomes" id="UP000261580">
    <property type="component" value="Unassembled WGS sequence"/>
</dbReference>
<feature type="domain" description="Ig-like" evidence="5">
    <location>
        <begin position="412"/>
        <end position="499"/>
    </location>
</feature>
<accession>A0A3Q4HR15</accession>
<dbReference type="SMART" id="SM00408">
    <property type="entry name" value="IGc2"/>
    <property type="match status" value="5"/>
</dbReference>
<dbReference type="SUPFAM" id="SSF48726">
    <property type="entry name" value="Immunoglobulin"/>
    <property type="match status" value="7"/>
</dbReference>
<dbReference type="InterPro" id="IPR052598">
    <property type="entry name" value="IgSF_CEA-related"/>
</dbReference>
<feature type="domain" description="Ig-like" evidence="5">
    <location>
        <begin position="504"/>
        <end position="581"/>
    </location>
</feature>
<dbReference type="Pfam" id="PF13895">
    <property type="entry name" value="Ig_2"/>
    <property type="match status" value="1"/>
</dbReference>
<dbReference type="Gene3D" id="2.60.40.10">
    <property type="entry name" value="Immunoglobulins"/>
    <property type="match status" value="7"/>
</dbReference>
<dbReference type="STRING" id="32507.ENSNBRP00000019822"/>